<feature type="domain" description="Ubiquitin-like protease family profile" evidence="5">
    <location>
        <begin position="16"/>
        <end position="174"/>
    </location>
</feature>
<dbReference type="GO" id="GO:0019784">
    <property type="term" value="F:deNEDDylase activity"/>
    <property type="evidence" value="ECO:0007669"/>
    <property type="project" value="InterPro"/>
</dbReference>
<evidence type="ECO:0000256" key="3">
    <source>
        <dbReference type="ARBA" id="ARBA00022801"/>
    </source>
</evidence>
<keyword evidence="2" id="KW-0645">Protease</keyword>
<dbReference type="AlphaFoldDB" id="A0A7I8K6E7"/>
<dbReference type="OrthoDB" id="5065855at2759"/>
<dbReference type="GO" id="GO:0008234">
    <property type="term" value="F:cysteine-type peptidase activity"/>
    <property type="evidence" value="ECO:0007669"/>
    <property type="project" value="UniProtKB-KW"/>
</dbReference>
<protein>
    <recommendedName>
        <fullName evidence="5">Ubiquitin-like protease family profile domain-containing protein</fullName>
    </recommendedName>
</protein>
<evidence type="ECO:0000256" key="2">
    <source>
        <dbReference type="ARBA" id="ARBA00022670"/>
    </source>
</evidence>
<dbReference type="InterPro" id="IPR044613">
    <property type="entry name" value="Nep1/2-like"/>
</dbReference>
<name>A0A7I8K6E7_SPIIN</name>
<dbReference type="InterPro" id="IPR038765">
    <property type="entry name" value="Papain-like_cys_pep_sf"/>
</dbReference>
<dbReference type="Gene3D" id="3.40.395.10">
    <property type="entry name" value="Adenoviral Proteinase, Chain A"/>
    <property type="match status" value="1"/>
</dbReference>
<dbReference type="EMBL" id="LR746266">
    <property type="protein sequence ID" value="CAA7393190.1"/>
    <property type="molecule type" value="Genomic_DNA"/>
</dbReference>
<organism evidence="6 7">
    <name type="scientific">Spirodela intermedia</name>
    <name type="common">Intermediate duckweed</name>
    <dbReference type="NCBI Taxonomy" id="51605"/>
    <lineage>
        <taxon>Eukaryota</taxon>
        <taxon>Viridiplantae</taxon>
        <taxon>Streptophyta</taxon>
        <taxon>Embryophyta</taxon>
        <taxon>Tracheophyta</taxon>
        <taxon>Spermatophyta</taxon>
        <taxon>Magnoliopsida</taxon>
        <taxon>Liliopsida</taxon>
        <taxon>Araceae</taxon>
        <taxon>Lemnoideae</taxon>
        <taxon>Spirodela</taxon>
    </lineage>
</organism>
<evidence type="ECO:0000313" key="7">
    <source>
        <dbReference type="Proteomes" id="UP000663760"/>
    </source>
</evidence>
<dbReference type="PANTHER" id="PTHR46468:SF1">
    <property type="entry name" value="SENTRIN-SPECIFIC PROTEASE 8"/>
    <property type="match status" value="1"/>
</dbReference>
<comment type="similarity">
    <text evidence="1">Belongs to the peptidase C48 family.</text>
</comment>
<evidence type="ECO:0000313" key="6">
    <source>
        <dbReference type="EMBL" id="CAA7393190.1"/>
    </source>
</evidence>
<keyword evidence="7" id="KW-1185">Reference proteome</keyword>
<evidence type="ECO:0000259" key="5">
    <source>
        <dbReference type="PROSITE" id="PS50600"/>
    </source>
</evidence>
<keyword evidence="3" id="KW-0378">Hydrolase</keyword>
<reference evidence="6" key="1">
    <citation type="submission" date="2020-02" db="EMBL/GenBank/DDBJ databases">
        <authorList>
            <person name="Scholz U."/>
            <person name="Mascher M."/>
            <person name="Fiebig A."/>
        </authorList>
    </citation>
    <scope>NUCLEOTIDE SEQUENCE</scope>
</reference>
<dbReference type="Pfam" id="PF02902">
    <property type="entry name" value="Peptidase_C48"/>
    <property type="match status" value="1"/>
</dbReference>
<sequence length="221" mass="24816">MVHPSGDDRILSFGDVVLRASDLEILRGPHYINDRIIEFCFKDIANDLPNDILLVPPSISFWIANCIGHESLKDAVGPLDLPSKKLVIFTINDNDDVAMAEGGQHWSLLVYDRAKDMFVHHDSMLGMNRPHAEQLYRRVKRFVDPTASFVEGSTPKQENGYDCGLYVVVIAGVIVRWHLQHAAASSDDEGYWISSVRSQVDGSTVNGMRKQILSRINQLRS</sequence>
<evidence type="ECO:0000256" key="4">
    <source>
        <dbReference type="ARBA" id="ARBA00022807"/>
    </source>
</evidence>
<proteinExistence type="inferred from homology"/>
<dbReference type="InterPro" id="IPR003653">
    <property type="entry name" value="Peptidase_C48_C"/>
</dbReference>
<dbReference type="SUPFAM" id="SSF54001">
    <property type="entry name" value="Cysteine proteinases"/>
    <property type="match status" value="1"/>
</dbReference>
<dbReference type="GO" id="GO:0006508">
    <property type="term" value="P:proteolysis"/>
    <property type="evidence" value="ECO:0007669"/>
    <property type="project" value="UniProtKB-KW"/>
</dbReference>
<accession>A0A7I8K6E7</accession>
<dbReference type="PANTHER" id="PTHR46468">
    <property type="entry name" value="SENTRIN-SPECIFIC PROTEASE 8"/>
    <property type="match status" value="1"/>
</dbReference>
<gene>
    <name evidence="6" type="ORF">SI8410_03003980</name>
</gene>
<dbReference type="GO" id="GO:0000338">
    <property type="term" value="P:protein deneddylation"/>
    <property type="evidence" value="ECO:0007669"/>
    <property type="project" value="TreeGrafter"/>
</dbReference>
<evidence type="ECO:0000256" key="1">
    <source>
        <dbReference type="ARBA" id="ARBA00005234"/>
    </source>
</evidence>
<dbReference type="PROSITE" id="PS50600">
    <property type="entry name" value="ULP_PROTEASE"/>
    <property type="match status" value="1"/>
</dbReference>
<keyword evidence="4" id="KW-0788">Thiol protease</keyword>
<dbReference type="Proteomes" id="UP000663760">
    <property type="component" value="Chromosome 3"/>
</dbReference>